<organism evidence="1 2">
    <name type="scientific">Microvenator marinus</name>
    <dbReference type="NCBI Taxonomy" id="2600177"/>
    <lineage>
        <taxon>Bacteria</taxon>
        <taxon>Deltaproteobacteria</taxon>
        <taxon>Bradymonadales</taxon>
        <taxon>Microvenatoraceae</taxon>
        <taxon>Microvenator</taxon>
    </lineage>
</organism>
<evidence type="ECO:0000313" key="2">
    <source>
        <dbReference type="Proteomes" id="UP000321595"/>
    </source>
</evidence>
<proteinExistence type="predicted"/>
<dbReference type="EMBL" id="CP042467">
    <property type="protein sequence ID" value="QED29314.1"/>
    <property type="molecule type" value="Genomic_DNA"/>
</dbReference>
<gene>
    <name evidence="1" type="ORF">FRD01_19165</name>
</gene>
<accession>A0A5B8XV73</accession>
<reference evidence="1 2" key="1">
    <citation type="submission" date="2019-08" db="EMBL/GenBank/DDBJ databases">
        <authorList>
            <person name="Liang Q."/>
        </authorList>
    </citation>
    <scope>NUCLEOTIDE SEQUENCE [LARGE SCALE GENOMIC DNA]</scope>
    <source>
        <strain evidence="1 2">V1718</strain>
    </source>
</reference>
<dbReference type="Proteomes" id="UP000321595">
    <property type="component" value="Chromosome"/>
</dbReference>
<dbReference type="AlphaFoldDB" id="A0A5B8XV73"/>
<protein>
    <submittedName>
        <fullName evidence="1">Type II toxin-antitoxin system HicA family toxin</fullName>
    </submittedName>
</protein>
<dbReference type="RefSeq" id="WP_146962547.1">
    <property type="nucleotide sequence ID" value="NZ_CP042467.1"/>
</dbReference>
<dbReference type="KEGG" id="bbae:FRD01_19165"/>
<sequence>MEEDILYLQQSKTVRFARLVRICTKWFGEPRVTGSHHVFKTPWKGDPRVNLQRAGKDAKPYQVKQVIAALERLSGGNEDEL</sequence>
<evidence type="ECO:0000313" key="1">
    <source>
        <dbReference type="EMBL" id="QED29314.1"/>
    </source>
</evidence>
<dbReference type="OrthoDB" id="308644at2"/>
<keyword evidence="2" id="KW-1185">Reference proteome</keyword>
<name>A0A5B8XV73_9DELT</name>